<dbReference type="RefSeq" id="XP_056052794.1">
    <property type="nucleotide sequence ID" value="XM_056200998.1"/>
</dbReference>
<evidence type="ECO:0000313" key="2">
    <source>
        <dbReference type="Proteomes" id="UP001144673"/>
    </source>
</evidence>
<sequence>MLAGQLAELPNFCHGSTLDINTYTSSLDSIQQHFNPVNFFFEKKNRLLKPTLKMCKKAACDTCKKSTWWGCGSHVPMVMDTIPEEERCACEPKVERDGKQYPPMAKSPS</sequence>
<gene>
    <name evidence="1" type="ORF">LMH87_011797</name>
</gene>
<protein>
    <submittedName>
        <fullName evidence="1">Uncharacterized protein</fullName>
    </submittedName>
</protein>
<comment type="caution">
    <text evidence="1">The sequence shown here is derived from an EMBL/GenBank/DDBJ whole genome shotgun (WGS) entry which is preliminary data.</text>
</comment>
<reference evidence="1" key="1">
    <citation type="journal article" date="2023" name="Access Microbiol">
        <title>De-novo genome assembly for Akanthomyces muscarius, a biocontrol agent of insect agricultural pests.</title>
        <authorList>
            <person name="Erdos Z."/>
            <person name="Studholme D.J."/>
            <person name="Raymond B."/>
            <person name="Sharma M."/>
        </authorList>
    </citation>
    <scope>NUCLEOTIDE SEQUENCE</scope>
    <source>
        <strain evidence="1">Ve6</strain>
    </source>
</reference>
<proteinExistence type="predicted"/>
<dbReference type="AlphaFoldDB" id="A0A9W8QCB7"/>
<dbReference type="EMBL" id="JAJHUN010000009">
    <property type="protein sequence ID" value="KAJ4151080.1"/>
    <property type="molecule type" value="Genomic_DNA"/>
</dbReference>
<keyword evidence="2" id="KW-1185">Reference proteome</keyword>
<accession>A0A9W8QCB7</accession>
<dbReference type="PANTHER" id="PTHR34724">
    <property type="entry name" value="OS12G0596101 PROTEIN"/>
    <property type="match status" value="1"/>
</dbReference>
<dbReference type="KEGG" id="amus:LMH87_011797"/>
<dbReference type="PANTHER" id="PTHR34724:SF2">
    <property type="entry name" value="OS12G0596101 PROTEIN"/>
    <property type="match status" value="1"/>
</dbReference>
<name>A0A9W8QCB7_AKAMU</name>
<dbReference type="Proteomes" id="UP001144673">
    <property type="component" value="Chromosome 4"/>
</dbReference>
<dbReference type="GeneID" id="80898956"/>
<organism evidence="1 2">
    <name type="scientific">Akanthomyces muscarius</name>
    <name type="common">Entomopathogenic fungus</name>
    <name type="synonym">Lecanicillium muscarium</name>
    <dbReference type="NCBI Taxonomy" id="2231603"/>
    <lineage>
        <taxon>Eukaryota</taxon>
        <taxon>Fungi</taxon>
        <taxon>Dikarya</taxon>
        <taxon>Ascomycota</taxon>
        <taxon>Pezizomycotina</taxon>
        <taxon>Sordariomycetes</taxon>
        <taxon>Hypocreomycetidae</taxon>
        <taxon>Hypocreales</taxon>
        <taxon>Cordycipitaceae</taxon>
        <taxon>Akanthomyces</taxon>
    </lineage>
</organism>
<evidence type="ECO:0000313" key="1">
    <source>
        <dbReference type="EMBL" id="KAJ4151080.1"/>
    </source>
</evidence>